<dbReference type="EMBL" id="JABZMI010000291">
    <property type="protein sequence ID" value="MBF1165852.1"/>
    <property type="molecule type" value="Genomic_DNA"/>
</dbReference>
<comment type="caution">
    <text evidence="1">The sequence shown here is derived from an EMBL/GenBank/DDBJ whole genome shotgun (WGS) entry which is preliminary data.</text>
</comment>
<protein>
    <submittedName>
        <fullName evidence="1">Phage tail assembly protein</fullName>
    </submittedName>
</protein>
<accession>A0A930BW30</accession>
<gene>
    <name evidence="1" type="ORF">HXL68_12540</name>
</gene>
<evidence type="ECO:0000313" key="2">
    <source>
        <dbReference type="Proteomes" id="UP000718593"/>
    </source>
</evidence>
<dbReference type="Pfam" id="PF10109">
    <property type="entry name" value="Phage_TAC_7"/>
    <property type="match status" value="1"/>
</dbReference>
<name>A0A930BW30_9RHOO</name>
<dbReference type="Proteomes" id="UP000718593">
    <property type="component" value="Unassembled WGS sequence"/>
</dbReference>
<reference evidence="1" key="1">
    <citation type="submission" date="2020-04" db="EMBL/GenBank/DDBJ databases">
        <title>Deep metagenomics examines the oral microbiome during advanced dental caries in children, revealing novel taxa and co-occurrences with host molecules.</title>
        <authorList>
            <person name="Baker J.L."/>
            <person name="Morton J.T."/>
            <person name="Dinis M."/>
            <person name="Alvarez R."/>
            <person name="Tran N.C."/>
            <person name="Knight R."/>
            <person name="Edlund A."/>
        </authorList>
    </citation>
    <scope>NUCLEOTIDE SEQUENCE</scope>
    <source>
        <strain evidence="1">JCVI_32_bin.24</strain>
    </source>
</reference>
<proteinExistence type="predicted"/>
<organism evidence="1 2">
    <name type="scientific">Dechloromonas agitata</name>
    <dbReference type="NCBI Taxonomy" id="73030"/>
    <lineage>
        <taxon>Bacteria</taxon>
        <taxon>Pseudomonadati</taxon>
        <taxon>Pseudomonadota</taxon>
        <taxon>Betaproteobacteria</taxon>
        <taxon>Rhodocyclales</taxon>
        <taxon>Azonexaceae</taxon>
        <taxon>Dechloromonas</taxon>
    </lineage>
</organism>
<evidence type="ECO:0000313" key="1">
    <source>
        <dbReference type="EMBL" id="MBF1165852.1"/>
    </source>
</evidence>
<dbReference type="InterPro" id="IPR019289">
    <property type="entry name" value="Phage_tail_E/E"/>
</dbReference>
<sequence>MSQEAKATNTAASAHSLPLLFPTPLPTGETLKSVPIHIVRRKDIAAAQKHSRDEAVIEDLLLAKMTGLTVEDLGELHIADSRRVTETFQEMVRGGDIAAFLGRIAAPGAADAAKRD</sequence>
<dbReference type="AlphaFoldDB" id="A0A930BW30"/>